<protein>
    <submittedName>
        <fullName evidence="2">UPF0481 protein</fullName>
    </submittedName>
</protein>
<dbReference type="Pfam" id="PF03140">
    <property type="entry name" value="DUF247"/>
    <property type="match status" value="1"/>
</dbReference>
<evidence type="ECO:0000313" key="3">
    <source>
        <dbReference type="Proteomes" id="UP000250321"/>
    </source>
</evidence>
<accession>A0A314UF96</accession>
<keyword evidence="1" id="KW-1133">Transmembrane helix</keyword>
<evidence type="ECO:0000313" key="2">
    <source>
        <dbReference type="EMBL" id="PQM36183.1"/>
    </source>
</evidence>
<dbReference type="InterPro" id="IPR004158">
    <property type="entry name" value="DUF247_pln"/>
</dbReference>
<proteinExistence type="predicted"/>
<comment type="caution">
    <text evidence="2">The sequence shown here is derived from an EMBL/GenBank/DDBJ whole genome shotgun (WGS) entry which is preliminary data.</text>
</comment>
<dbReference type="PANTHER" id="PTHR31170:SF17">
    <property type="match status" value="1"/>
</dbReference>
<evidence type="ECO:0000256" key="1">
    <source>
        <dbReference type="SAM" id="Phobius"/>
    </source>
</evidence>
<dbReference type="EMBL" id="PJQY01003574">
    <property type="protein sequence ID" value="PQM36183.1"/>
    <property type="molecule type" value="Genomic_DNA"/>
</dbReference>
<reference evidence="2 3" key="1">
    <citation type="submission" date="2018-02" db="EMBL/GenBank/DDBJ databases">
        <title>Draft genome of wild Prunus yedoensis var. nudiflora.</title>
        <authorList>
            <person name="Baek S."/>
            <person name="Kim J.-H."/>
            <person name="Choi K."/>
            <person name="Kim G.-B."/>
            <person name="Cho A."/>
            <person name="Jang H."/>
            <person name="Shin C.-H."/>
            <person name="Yu H.-J."/>
            <person name="Mun J.-H."/>
        </authorList>
    </citation>
    <scope>NUCLEOTIDE SEQUENCE [LARGE SCALE GENOMIC DNA]</scope>
    <source>
        <strain evidence="3">cv. Jeju island</strain>
        <tissue evidence="2">Leaf</tissue>
    </source>
</reference>
<dbReference type="STRING" id="2094558.A0A314UF96"/>
<feature type="transmembrane region" description="Helical" evidence="1">
    <location>
        <begin position="192"/>
        <end position="217"/>
    </location>
</feature>
<dbReference type="AlphaFoldDB" id="A0A314UF96"/>
<sequence>MENLLGSVEHFVNLFTKVYEVDLPLDSHVGKKSKHEIIPSLTLLCKAGVKIEAEPAKSIFDIRFNWTKGVLKIPPFWLGTEFEVIRNVVAYEQCHYSGDCYMSDYAYFMGNLVKTPRDLELLVESKVLLEDKMLSEGLEKYASSVINDATGLIVNDDKFFYADICEELEEYCRNPWSRWNAVLRQKHFNTPWVVIFVIAAALLLTLTLTQTISSIVLH</sequence>
<keyword evidence="3" id="KW-1185">Reference proteome</keyword>
<name>A0A314UF96_PRUYE</name>
<dbReference type="Proteomes" id="UP000250321">
    <property type="component" value="Unassembled WGS sequence"/>
</dbReference>
<keyword evidence="1" id="KW-0812">Transmembrane</keyword>
<dbReference type="OrthoDB" id="1835223at2759"/>
<keyword evidence="1" id="KW-0472">Membrane</keyword>
<gene>
    <name evidence="2" type="ORF">Pyn_34977</name>
</gene>
<dbReference type="PANTHER" id="PTHR31170">
    <property type="entry name" value="BNAC04G53230D PROTEIN"/>
    <property type="match status" value="1"/>
</dbReference>
<organism evidence="2 3">
    <name type="scientific">Prunus yedoensis var. nudiflora</name>
    <dbReference type="NCBI Taxonomy" id="2094558"/>
    <lineage>
        <taxon>Eukaryota</taxon>
        <taxon>Viridiplantae</taxon>
        <taxon>Streptophyta</taxon>
        <taxon>Embryophyta</taxon>
        <taxon>Tracheophyta</taxon>
        <taxon>Spermatophyta</taxon>
        <taxon>Magnoliopsida</taxon>
        <taxon>eudicotyledons</taxon>
        <taxon>Gunneridae</taxon>
        <taxon>Pentapetalae</taxon>
        <taxon>rosids</taxon>
        <taxon>fabids</taxon>
        <taxon>Rosales</taxon>
        <taxon>Rosaceae</taxon>
        <taxon>Amygdaloideae</taxon>
        <taxon>Amygdaleae</taxon>
        <taxon>Prunus</taxon>
    </lineage>
</organism>